<dbReference type="SMART" id="SM00444">
    <property type="entry name" value="GYF"/>
    <property type="match status" value="1"/>
</dbReference>
<name>A0A0D2JUJ0_9EURO</name>
<feature type="compositionally biased region" description="Polar residues" evidence="1">
    <location>
        <begin position="186"/>
        <end position="200"/>
    </location>
</feature>
<feature type="region of interest" description="Disordered" evidence="1">
    <location>
        <begin position="1"/>
        <end position="99"/>
    </location>
</feature>
<organism evidence="3 4">
    <name type="scientific">Fonsecaea multimorphosa CBS 102226</name>
    <dbReference type="NCBI Taxonomy" id="1442371"/>
    <lineage>
        <taxon>Eukaryota</taxon>
        <taxon>Fungi</taxon>
        <taxon>Dikarya</taxon>
        <taxon>Ascomycota</taxon>
        <taxon>Pezizomycotina</taxon>
        <taxon>Eurotiomycetes</taxon>
        <taxon>Chaetothyriomycetidae</taxon>
        <taxon>Chaetothyriales</taxon>
        <taxon>Herpotrichiellaceae</taxon>
        <taxon>Fonsecaea</taxon>
    </lineage>
</organism>
<feature type="compositionally biased region" description="Polar residues" evidence="1">
    <location>
        <begin position="715"/>
        <end position="729"/>
    </location>
</feature>
<feature type="region of interest" description="Disordered" evidence="1">
    <location>
        <begin position="909"/>
        <end position="937"/>
    </location>
</feature>
<dbReference type="PROSITE" id="PS50829">
    <property type="entry name" value="GYF"/>
    <property type="match status" value="1"/>
</dbReference>
<dbReference type="OrthoDB" id="48509at2759"/>
<accession>A0A0D2JUJ0</accession>
<dbReference type="STRING" id="1442371.A0A0D2JUJ0"/>
<dbReference type="PANTHER" id="PTHR14445">
    <property type="entry name" value="GRB10 INTERACTING GYF PROTEIN"/>
    <property type="match status" value="1"/>
</dbReference>
<feature type="region of interest" description="Disordered" evidence="1">
    <location>
        <begin position="846"/>
        <end position="865"/>
    </location>
</feature>
<feature type="compositionally biased region" description="Low complexity" evidence="1">
    <location>
        <begin position="730"/>
        <end position="746"/>
    </location>
</feature>
<feature type="compositionally biased region" description="Low complexity" evidence="1">
    <location>
        <begin position="1"/>
        <end position="16"/>
    </location>
</feature>
<feature type="compositionally biased region" description="Polar residues" evidence="1">
    <location>
        <begin position="1366"/>
        <end position="1396"/>
    </location>
</feature>
<dbReference type="RefSeq" id="XP_016631265.1">
    <property type="nucleotide sequence ID" value="XM_016777755.1"/>
</dbReference>
<dbReference type="InterPro" id="IPR003169">
    <property type="entry name" value="GYF"/>
</dbReference>
<feature type="compositionally biased region" description="Polar residues" evidence="1">
    <location>
        <begin position="639"/>
        <end position="652"/>
    </location>
</feature>
<dbReference type="VEuPathDB" id="FungiDB:Z520_07256"/>
<evidence type="ECO:0000313" key="3">
    <source>
        <dbReference type="EMBL" id="KIX97142.1"/>
    </source>
</evidence>
<feature type="region of interest" description="Disordered" evidence="1">
    <location>
        <begin position="459"/>
        <end position="544"/>
    </location>
</feature>
<gene>
    <name evidence="3" type="ORF">Z520_07256</name>
</gene>
<evidence type="ECO:0000259" key="2">
    <source>
        <dbReference type="PROSITE" id="PS50829"/>
    </source>
</evidence>
<feature type="region of interest" description="Disordered" evidence="1">
    <location>
        <begin position="988"/>
        <end position="1396"/>
    </location>
</feature>
<dbReference type="PANTHER" id="PTHR14445:SF36">
    <property type="entry name" value="FI03272P-RELATED"/>
    <property type="match status" value="1"/>
</dbReference>
<feature type="region of interest" description="Disordered" evidence="1">
    <location>
        <begin position="1475"/>
        <end position="1530"/>
    </location>
</feature>
<proteinExistence type="predicted"/>
<feature type="compositionally biased region" description="Basic and acidic residues" evidence="1">
    <location>
        <begin position="403"/>
        <end position="414"/>
    </location>
</feature>
<feature type="compositionally biased region" description="Polar residues" evidence="1">
    <location>
        <begin position="926"/>
        <end position="937"/>
    </location>
</feature>
<evidence type="ECO:0000256" key="1">
    <source>
        <dbReference type="SAM" id="MobiDB-lite"/>
    </source>
</evidence>
<dbReference type="EMBL" id="KN848075">
    <property type="protein sequence ID" value="KIX97142.1"/>
    <property type="molecule type" value="Genomic_DNA"/>
</dbReference>
<feature type="compositionally biased region" description="Basic and acidic residues" evidence="1">
    <location>
        <begin position="1204"/>
        <end position="1215"/>
    </location>
</feature>
<dbReference type="InterPro" id="IPR035445">
    <property type="entry name" value="GYF-like_dom_sf"/>
</dbReference>
<feature type="compositionally biased region" description="Basic and acidic residues" evidence="1">
    <location>
        <begin position="267"/>
        <end position="283"/>
    </location>
</feature>
<dbReference type="SUPFAM" id="SSF55277">
    <property type="entry name" value="GYF domain"/>
    <property type="match status" value="1"/>
</dbReference>
<feature type="compositionally biased region" description="Low complexity" evidence="1">
    <location>
        <begin position="1354"/>
        <end position="1363"/>
    </location>
</feature>
<keyword evidence="4" id="KW-1185">Reference proteome</keyword>
<dbReference type="Pfam" id="PF02213">
    <property type="entry name" value="GYF"/>
    <property type="match status" value="1"/>
</dbReference>
<feature type="compositionally biased region" description="Low complexity" evidence="1">
    <location>
        <begin position="1115"/>
        <end position="1132"/>
    </location>
</feature>
<feature type="compositionally biased region" description="Low complexity" evidence="1">
    <location>
        <begin position="690"/>
        <end position="714"/>
    </location>
</feature>
<feature type="compositionally biased region" description="Polar residues" evidence="1">
    <location>
        <begin position="46"/>
        <end position="74"/>
    </location>
</feature>
<dbReference type="GO" id="GO:0005829">
    <property type="term" value="C:cytosol"/>
    <property type="evidence" value="ECO:0007669"/>
    <property type="project" value="TreeGrafter"/>
</dbReference>
<feature type="compositionally biased region" description="Basic and acidic residues" evidence="1">
    <location>
        <begin position="654"/>
        <end position="670"/>
    </location>
</feature>
<dbReference type="GeneID" id="27713002"/>
<reference evidence="3 4" key="1">
    <citation type="submission" date="2015-01" db="EMBL/GenBank/DDBJ databases">
        <title>The Genome Sequence of Fonsecaea multimorphosa CBS 102226.</title>
        <authorList>
            <consortium name="The Broad Institute Genomics Platform"/>
            <person name="Cuomo C."/>
            <person name="de Hoog S."/>
            <person name="Gorbushina A."/>
            <person name="Stielow B."/>
            <person name="Teixiera M."/>
            <person name="Abouelleil A."/>
            <person name="Chapman S.B."/>
            <person name="Priest M."/>
            <person name="Young S.K."/>
            <person name="Wortman J."/>
            <person name="Nusbaum C."/>
            <person name="Birren B."/>
        </authorList>
    </citation>
    <scope>NUCLEOTIDE SEQUENCE [LARGE SCALE GENOMIC DNA]</scope>
    <source>
        <strain evidence="3 4">CBS 102226</strain>
    </source>
</reference>
<feature type="compositionally biased region" description="Polar residues" evidence="1">
    <location>
        <begin position="1311"/>
        <end position="1322"/>
    </location>
</feature>
<feature type="region of interest" description="Disordered" evidence="1">
    <location>
        <begin position="186"/>
        <end position="426"/>
    </location>
</feature>
<dbReference type="Gene3D" id="3.30.1490.40">
    <property type="match status" value="1"/>
</dbReference>
<feature type="region of interest" description="Disordered" evidence="1">
    <location>
        <begin position="630"/>
        <end position="753"/>
    </location>
</feature>
<evidence type="ECO:0000313" key="4">
    <source>
        <dbReference type="Proteomes" id="UP000053411"/>
    </source>
</evidence>
<feature type="compositionally biased region" description="Polar residues" evidence="1">
    <location>
        <begin position="28"/>
        <end position="37"/>
    </location>
</feature>
<dbReference type="Proteomes" id="UP000053411">
    <property type="component" value="Unassembled WGS sequence"/>
</dbReference>
<feature type="compositionally biased region" description="Basic and acidic residues" evidence="1">
    <location>
        <begin position="1045"/>
        <end position="1054"/>
    </location>
</feature>
<feature type="compositionally biased region" description="Polar residues" evidence="1">
    <location>
        <begin position="1246"/>
        <end position="1269"/>
    </location>
</feature>
<feature type="domain" description="GYF" evidence="2">
    <location>
        <begin position="760"/>
        <end position="815"/>
    </location>
</feature>
<dbReference type="CDD" id="cd00072">
    <property type="entry name" value="GYF"/>
    <property type="match status" value="1"/>
</dbReference>
<sequence length="1530" mass="161083">MPSPFGSTFASAAASTNGDVSGNRRDTAGSSDWSRSRLNGAPQTFRRVSQATTHSQTQPQTRENASVASSTVNNGGVYIPPHLNSANPSMPRNPPLGDARYSKDQLLHIFQSLKDSSALDRNLEDIFLGNWNPLDSQNGAGSHVAGGDGKDQTPGPEVCWSYNINPEPFGLRGMTEEERVLFSGSINSPIKPQQNTSKESTGVGVIGGRKASLSNYNSTTGTSRPGTRRRETSESFMSNGPLSPVETKTFFRSESNTATPPPALLRRRTDYKEEEATPTTKEDPEPDETPESHPSFPGLRRAGTGPLSAGLNPPSASPWSAGAQGSAFGSMGTFGSFAIGAASTPTDSGDKRPGFGSARSASRFKDLLSKSSSEDVSQPGKDKGLFGALEKLPEEDADPSQAKLRDELKTRPGRSETNPYEDAPMRAGSAALGGAQEVIPASAGIEQMGMSAFGPHAAIGTRDFGHDEGYQQTPHGRYNLHEPMSPTNTNPYQSPHGRVVEDDERDTNDSASQASGLPPFGGAARRTMYPPSDDRSHSASGLRSASGFGGLPGFGGLGGGLGGNPTWSGAGIGSTKPAMDRGISSAFGDPIFSPLSELQSPGGLGGGFGGFGSGGRAARLGAMLPAAMQEQIRGDSRNETASFDSRPDSAQQHPMRDPFDSTNRRPDEYGHPSSLFEDSPPMRSVEEPLSSIQPGQFGPPSSGPPTTSVSISGSASQTAPPRTGGSDNYQSGHGLSQSSGSNSSSQLPATQQRQMVMPDRMRWIYRDPQGNTQGPWSGLEMHDWFKAGFFTAELQVKKLEDAEFEPLAQLVRRIGNSREPFLVPQIGVPHGPPTAGPGNNWANPSMGGSAGGTAQPPFANSFPSFGTTLTAEQQNALERRKQEEQYLMARQKEHLAQQQMAMKMQMQNGMHSLHHHSSAHSLQSQPSFGSITSPTGYQPSPIQPLMQPPQQNLPFAHHAGPSAGPAFGREDDIHNMMDRLSFNQRANLPFTSAPLGPPPPPEVAPSSQQVNTMLQDRARLQQQQQQQQQGDMRGHQDTFLGPQGRNERLDEFHRLRGQIDIPAGRLGPEEPRPQPIGAPRQVSEQPAAAAPPKVPAPIGHAAVTAKPEPEPLSLAQQVQIAAASQQAAAEESAWAKKDAPVEAPPVSISPLPAPAAQRNRQHVADALAAESRSATQTPIETPVVSVAPWAERTAEHAKGPSLKEIQEAEAKRAAEQEAIAAAARREQAEQERLAQSQAPAPAPGLPSTSTWGSSVSPVTPGTQTTSVWAKQTPAKTGAGASAPPKKTLAQIQKEEESRKQRAAAAAAAAASVQNAGNPTSGSAGKRYAELAGKAAPANPGSAGGVWTTVGSGGKAKAPPAVVATPQPVSRTVSASSAPKTRPSLQTPRSNTLSNQSKANEEFTKWIKGSLGKGLNSGINLDNFVQDLLQLPPDVEIISDSVYASSQTLDGRRFAEEFVRRRKLADKGVVEPATGVQPMMGIGGGADTKSAGAAGGGWSEVAKKGPANASGAKEESNAQFKVVATKKKGKR</sequence>
<feature type="compositionally biased region" description="Basic and acidic residues" evidence="1">
    <location>
        <begin position="1223"/>
        <end position="1232"/>
    </location>
</feature>
<dbReference type="InterPro" id="IPR051640">
    <property type="entry name" value="GRB10-interact_GYF"/>
</dbReference>
<protein>
    <recommendedName>
        <fullName evidence="2">GYF domain-containing protein</fullName>
    </recommendedName>
</protein>